<dbReference type="EMBL" id="JAAIKB010000006">
    <property type="protein sequence ID" value="NGM21764.1"/>
    <property type="molecule type" value="Genomic_DNA"/>
</dbReference>
<feature type="region of interest" description="Disordered" evidence="1">
    <location>
        <begin position="1"/>
        <end position="117"/>
    </location>
</feature>
<feature type="compositionally biased region" description="Low complexity" evidence="1">
    <location>
        <begin position="83"/>
        <end position="117"/>
    </location>
</feature>
<organism evidence="3 4">
    <name type="scientific">Falsiroseomonas algicola</name>
    <dbReference type="NCBI Taxonomy" id="2716930"/>
    <lineage>
        <taxon>Bacteria</taxon>
        <taxon>Pseudomonadati</taxon>
        <taxon>Pseudomonadota</taxon>
        <taxon>Alphaproteobacteria</taxon>
        <taxon>Acetobacterales</taxon>
        <taxon>Roseomonadaceae</taxon>
        <taxon>Falsiroseomonas</taxon>
    </lineage>
</organism>
<feature type="domain" description="Flagellar hook-length control protein-like C-terminal" evidence="2">
    <location>
        <begin position="285"/>
        <end position="361"/>
    </location>
</feature>
<feature type="compositionally biased region" description="Low complexity" evidence="1">
    <location>
        <begin position="198"/>
        <end position="227"/>
    </location>
</feature>
<dbReference type="CDD" id="cd17470">
    <property type="entry name" value="T3SS_Flik_C"/>
    <property type="match status" value="1"/>
</dbReference>
<dbReference type="RefSeq" id="WP_164695658.1">
    <property type="nucleotide sequence ID" value="NZ_JAAIKB010000006.1"/>
</dbReference>
<dbReference type="InterPro" id="IPR021136">
    <property type="entry name" value="Flagellar_hook_control-like_C"/>
</dbReference>
<dbReference type="Pfam" id="PF02120">
    <property type="entry name" value="Flg_hook"/>
    <property type="match status" value="1"/>
</dbReference>
<accession>A0A6M1LPQ7</accession>
<evidence type="ECO:0000256" key="1">
    <source>
        <dbReference type="SAM" id="MobiDB-lite"/>
    </source>
</evidence>
<protein>
    <recommendedName>
        <fullName evidence="2">Flagellar hook-length control protein-like C-terminal domain-containing protein</fullName>
    </recommendedName>
</protein>
<feature type="compositionally biased region" description="Low complexity" evidence="1">
    <location>
        <begin position="134"/>
        <end position="176"/>
    </location>
</feature>
<feature type="compositionally biased region" description="Low complexity" evidence="1">
    <location>
        <begin position="360"/>
        <end position="379"/>
    </location>
</feature>
<dbReference type="Gene3D" id="3.30.750.140">
    <property type="match status" value="1"/>
</dbReference>
<dbReference type="AlphaFoldDB" id="A0A6M1LPQ7"/>
<feature type="region of interest" description="Disordered" evidence="1">
    <location>
        <begin position="134"/>
        <end position="264"/>
    </location>
</feature>
<feature type="compositionally biased region" description="Pro residues" evidence="1">
    <location>
        <begin position="177"/>
        <end position="187"/>
    </location>
</feature>
<evidence type="ECO:0000259" key="2">
    <source>
        <dbReference type="Pfam" id="PF02120"/>
    </source>
</evidence>
<reference evidence="3 4" key="2">
    <citation type="submission" date="2020-03" db="EMBL/GenBank/DDBJ databases">
        <title>Roseomonas stagni sp. nov., isolated from pond water in Japan.</title>
        <authorList>
            <person name="Furuhata K."/>
            <person name="Miyamoto H."/>
            <person name="Goto K."/>
        </authorList>
    </citation>
    <scope>NUCLEOTIDE SEQUENCE [LARGE SCALE GENOMIC DNA]</scope>
    <source>
        <strain evidence="3 4">PeD5</strain>
    </source>
</reference>
<dbReference type="Proteomes" id="UP000475385">
    <property type="component" value="Unassembled WGS sequence"/>
</dbReference>
<keyword evidence="4" id="KW-1185">Reference proteome</keyword>
<feature type="compositionally biased region" description="Low complexity" evidence="1">
    <location>
        <begin position="20"/>
        <end position="37"/>
    </location>
</feature>
<evidence type="ECO:0000313" key="3">
    <source>
        <dbReference type="EMBL" id="NGM21764.1"/>
    </source>
</evidence>
<dbReference type="InterPro" id="IPR038610">
    <property type="entry name" value="FliK-like_C_sf"/>
</dbReference>
<feature type="region of interest" description="Disordered" evidence="1">
    <location>
        <begin position="355"/>
        <end position="402"/>
    </location>
</feature>
<feature type="compositionally biased region" description="Low complexity" evidence="1">
    <location>
        <begin position="246"/>
        <end position="258"/>
    </location>
</feature>
<sequence length="421" mass="40699">MLSRLPNAAPAGASASVPDAGRAPSRAPAGFAPAGFAEVLREAEAPPPEQQRTAVKGEAARPEGEVAAEVPTGAPEGAETKQAEAGLEPPVAAEAGPVPAEPAAAGQAAVPPAAALPAPPADAALALAMAGAVMAAPPAEAPSAEGAAGEVPRGGEASASAAPAPQALASSALPGAAPGPAPLPGAAPGPTGEKVQSPEAGATPAREAAPVATAADAAPIEAPLAATGQATAPSPDTALAPPVPASSPHQALAAAAPMEAPPATRPYATAIPAQQVSPVIVAQLAKGGDASRLIVQLRPAELGGVEVAVEGGRDGATQVRITVERPETLALLNRDRGALEQALQEAGIQAKPETLSLNLGDPGQRDGQAGAQASGQQADKGGGEGRRGPALPWGRQGGHAAETITIPPPRLLARGLLDLAL</sequence>
<gene>
    <name evidence="3" type="ORF">G3576_17205</name>
</gene>
<comment type="caution">
    <text evidence="3">The sequence shown here is derived from an EMBL/GenBank/DDBJ whole genome shotgun (WGS) entry which is preliminary data.</text>
</comment>
<name>A0A6M1LPQ7_9PROT</name>
<proteinExistence type="predicted"/>
<reference evidence="3 4" key="1">
    <citation type="submission" date="2020-02" db="EMBL/GenBank/DDBJ databases">
        <authorList>
            <person name="Kim H.M."/>
            <person name="Jeon C.O."/>
        </authorList>
    </citation>
    <scope>NUCLEOTIDE SEQUENCE [LARGE SCALE GENOMIC DNA]</scope>
    <source>
        <strain evidence="3 4">PeD5</strain>
    </source>
</reference>
<evidence type="ECO:0000313" key="4">
    <source>
        <dbReference type="Proteomes" id="UP000475385"/>
    </source>
</evidence>